<dbReference type="PANTHER" id="PTHR30136:SF34">
    <property type="entry name" value="TRANSCRIPTIONAL REGULATOR"/>
    <property type="match status" value="1"/>
</dbReference>
<dbReference type="PANTHER" id="PTHR30136">
    <property type="entry name" value="HELIX-TURN-HELIX TRANSCRIPTIONAL REGULATOR, ICLR FAMILY"/>
    <property type="match status" value="1"/>
</dbReference>
<dbReference type="RefSeq" id="WP_165610001.1">
    <property type="nucleotide sequence ID" value="NZ_FOTQ01000001.1"/>
</dbReference>
<dbReference type="SMART" id="SM00346">
    <property type="entry name" value="HTH_ICLR"/>
    <property type="match status" value="1"/>
</dbReference>
<dbReference type="PROSITE" id="PS51078">
    <property type="entry name" value="ICLR_ED"/>
    <property type="match status" value="1"/>
</dbReference>
<sequence length="270" mass="28664">MPRTGERFDGIGKLPKETPPNRDISLTFLKGMSVLKAFDEDNSHMTLSEIGRRTGLDPAAARRLLLTLVHLGYVRREGRVFSLTPRILVLAGSFLRGNQFGRVIQPLLNGAAAELGREVILAMPEEGGALMVAQSTLRNTGVTFGFTIGSRLPLFHTAMGRMLLAWGDPEAAEAEIATAELEAYTAASVTERDALRAAVAEAAAQGCAVVAGEFESGVTGVAVPVGRKGAVRAVLGVSDAEDVFAEESALEASKVVLRRCARDLMQAGVF</sequence>
<reference evidence="6 7" key="1">
    <citation type="submission" date="2016-10" db="EMBL/GenBank/DDBJ databases">
        <authorList>
            <person name="de Groot N.N."/>
        </authorList>
    </citation>
    <scope>NUCLEOTIDE SEQUENCE [LARGE SCALE GENOMIC DNA]</scope>
    <source>
        <strain evidence="6 7">DSM 15283</strain>
    </source>
</reference>
<gene>
    <name evidence="6" type="ORF">SAMN04488042_101952</name>
</gene>
<dbReference type="InterPro" id="IPR036388">
    <property type="entry name" value="WH-like_DNA-bd_sf"/>
</dbReference>
<dbReference type="GO" id="GO:0003677">
    <property type="term" value="F:DNA binding"/>
    <property type="evidence" value="ECO:0007669"/>
    <property type="project" value="UniProtKB-KW"/>
</dbReference>
<proteinExistence type="predicted"/>
<dbReference type="GO" id="GO:0045892">
    <property type="term" value="P:negative regulation of DNA-templated transcription"/>
    <property type="evidence" value="ECO:0007669"/>
    <property type="project" value="TreeGrafter"/>
</dbReference>
<dbReference type="InterPro" id="IPR014757">
    <property type="entry name" value="Tscrpt_reg_IclR_C"/>
</dbReference>
<dbReference type="EMBL" id="FOTQ01000001">
    <property type="protein sequence ID" value="SFL63832.1"/>
    <property type="molecule type" value="Genomic_DNA"/>
</dbReference>
<dbReference type="Gene3D" id="1.10.10.10">
    <property type="entry name" value="Winged helix-like DNA-binding domain superfamily/Winged helix DNA-binding domain"/>
    <property type="match status" value="1"/>
</dbReference>
<dbReference type="Proteomes" id="UP000199144">
    <property type="component" value="Unassembled WGS sequence"/>
</dbReference>
<feature type="domain" description="IclR-ED" evidence="5">
    <location>
        <begin position="86"/>
        <end position="270"/>
    </location>
</feature>
<dbReference type="Gene3D" id="3.30.450.40">
    <property type="match status" value="1"/>
</dbReference>
<keyword evidence="2" id="KW-0238">DNA-binding</keyword>
<dbReference type="PROSITE" id="PS51077">
    <property type="entry name" value="HTH_ICLR"/>
    <property type="match status" value="1"/>
</dbReference>
<keyword evidence="1" id="KW-0805">Transcription regulation</keyword>
<dbReference type="Pfam" id="PF09339">
    <property type="entry name" value="HTH_IclR"/>
    <property type="match status" value="1"/>
</dbReference>
<keyword evidence="7" id="KW-1185">Reference proteome</keyword>
<evidence type="ECO:0000256" key="3">
    <source>
        <dbReference type="ARBA" id="ARBA00023163"/>
    </source>
</evidence>
<protein>
    <submittedName>
        <fullName evidence="6">Transcriptional regulator, IclR family</fullName>
    </submittedName>
</protein>
<dbReference type="Pfam" id="PF01614">
    <property type="entry name" value="IclR_C"/>
    <property type="match status" value="1"/>
</dbReference>
<evidence type="ECO:0000256" key="1">
    <source>
        <dbReference type="ARBA" id="ARBA00023015"/>
    </source>
</evidence>
<organism evidence="6 7">
    <name type="scientific">Shimia aestuarii</name>
    <dbReference type="NCBI Taxonomy" id="254406"/>
    <lineage>
        <taxon>Bacteria</taxon>
        <taxon>Pseudomonadati</taxon>
        <taxon>Pseudomonadota</taxon>
        <taxon>Alphaproteobacteria</taxon>
        <taxon>Rhodobacterales</taxon>
        <taxon>Roseobacteraceae</taxon>
    </lineage>
</organism>
<keyword evidence="3" id="KW-0804">Transcription</keyword>
<accession>A0A1I4JB73</accession>
<dbReference type="AlphaFoldDB" id="A0A1I4JB73"/>
<dbReference type="SUPFAM" id="SSF55781">
    <property type="entry name" value="GAF domain-like"/>
    <property type="match status" value="1"/>
</dbReference>
<dbReference type="InterPro" id="IPR005471">
    <property type="entry name" value="Tscrpt_reg_IclR_N"/>
</dbReference>
<dbReference type="GO" id="GO:0003700">
    <property type="term" value="F:DNA-binding transcription factor activity"/>
    <property type="evidence" value="ECO:0007669"/>
    <property type="project" value="TreeGrafter"/>
</dbReference>
<evidence type="ECO:0000313" key="7">
    <source>
        <dbReference type="Proteomes" id="UP000199144"/>
    </source>
</evidence>
<feature type="domain" description="HTH iclR-type" evidence="4">
    <location>
        <begin position="25"/>
        <end position="85"/>
    </location>
</feature>
<evidence type="ECO:0000313" key="6">
    <source>
        <dbReference type="EMBL" id="SFL63832.1"/>
    </source>
</evidence>
<dbReference type="SUPFAM" id="SSF46785">
    <property type="entry name" value="Winged helix' DNA-binding domain"/>
    <property type="match status" value="1"/>
</dbReference>
<dbReference type="STRING" id="254406.SAMN04488042_101952"/>
<dbReference type="InterPro" id="IPR029016">
    <property type="entry name" value="GAF-like_dom_sf"/>
</dbReference>
<dbReference type="InterPro" id="IPR036390">
    <property type="entry name" value="WH_DNA-bd_sf"/>
</dbReference>
<evidence type="ECO:0000259" key="5">
    <source>
        <dbReference type="PROSITE" id="PS51078"/>
    </source>
</evidence>
<evidence type="ECO:0000259" key="4">
    <source>
        <dbReference type="PROSITE" id="PS51077"/>
    </source>
</evidence>
<name>A0A1I4JB73_9RHOB</name>
<evidence type="ECO:0000256" key="2">
    <source>
        <dbReference type="ARBA" id="ARBA00023125"/>
    </source>
</evidence>
<dbReference type="InterPro" id="IPR050707">
    <property type="entry name" value="HTH_MetabolicPath_Reg"/>
</dbReference>